<accession>A0A3B1A6P1</accession>
<dbReference type="PANTHER" id="PTHR30537">
    <property type="entry name" value="HTH-TYPE TRANSCRIPTIONAL REGULATOR"/>
    <property type="match status" value="1"/>
</dbReference>
<gene>
    <name evidence="6" type="ORF">MNBD_GAMMA23-763</name>
</gene>
<evidence type="ECO:0000256" key="2">
    <source>
        <dbReference type="ARBA" id="ARBA00023015"/>
    </source>
</evidence>
<comment type="similarity">
    <text evidence="1">Belongs to the LysR transcriptional regulatory family.</text>
</comment>
<dbReference type="GO" id="GO:0006351">
    <property type="term" value="P:DNA-templated transcription"/>
    <property type="evidence" value="ECO:0007669"/>
    <property type="project" value="TreeGrafter"/>
</dbReference>
<reference evidence="6" key="1">
    <citation type="submission" date="2018-06" db="EMBL/GenBank/DDBJ databases">
        <authorList>
            <person name="Zhirakovskaya E."/>
        </authorList>
    </citation>
    <scope>NUCLEOTIDE SEQUENCE</scope>
</reference>
<protein>
    <submittedName>
        <fullName evidence="6">Transcriptional regulator, LysR family</fullName>
    </submittedName>
</protein>
<feature type="domain" description="HTH lysR-type" evidence="5">
    <location>
        <begin position="3"/>
        <end position="60"/>
    </location>
</feature>
<keyword evidence="2" id="KW-0805">Transcription regulation</keyword>
<dbReference type="InterPro" id="IPR036388">
    <property type="entry name" value="WH-like_DNA-bd_sf"/>
</dbReference>
<keyword evidence="3" id="KW-0238">DNA-binding</keyword>
<dbReference type="FunFam" id="1.10.10.10:FF:000001">
    <property type="entry name" value="LysR family transcriptional regulator"/>
    <property type="match status" value="1"/>
</dbReference>
<evidence type="ECO:0000313" key="6">
    <source>
        <dbReference type="EMBL" id="VAW93859.1"/>
    </source>
</evidence>
<name>A0A3B1A6P1_9ZZZZ</name>
<dbReference type="CDD" id="cd08422">
    <property type="entry name" value="PBP2_CrgA_like"/>
    <property type="match status" value="1"/>
</dbReference>
<sequence length="299" mass="33765">MTLDLNAMALFVHVVENKSFSETAKRVGIPISTVSRKISELEKSLGIRLLERTTRKLRLTEIGQEYFEYCRRGLEEFETGTLMINDKQAEISGTLRLSAPPNLGEALIVPIICAFQARYPKVKIKVFITERNLDFIKDGVDIALRVGDLDDSTLIARELIQYRHLLVSSKKYLTSAKVLNSPADLVSHLLITFGGWHAPSILKLSNQGETHKIKINEMLSINDYAGIIYAIEKGRGIAEIPSIVCDSLLKSGRVVEVLPNWHLPSTKLSVVYPSNKNIYRMARLFIDFCVEHIKDWQPN</sequence>
<dbReference type="GO" id="GO:0003700">
    <property type="term" value="F:DNA-binding transcription factor activity"/>
    <property type="evidence" value="ECO:0007669"/>
    <property type="project" value="InterPro"/>
</dbReference>
<dbReference type="PANTHER" id="PTHR30537:SF68">
    <property type="entry name" value="TRANSCRIPTIONAL REGULATOR-RELATED"/>
    <property type="match status" value="1"/>
</dbReference>
<dbReference type="GO" id="GO:0043565">
    <property type="term" value="F:sequence-specific DNA binding"/>
    <property type="evidence" value="ECO:0007669"/>
    <property type="project" value="TreeGrafter"/>
</dbReference>
<proteinExistence type="inferred from homology"/>
<evidence type="ECO:0000256" key="3">
    <source>
        <dbReference type="ARBA" id="ARBA00023125"/>
    </source>
</evidence>
<dbReference type="Gene3D" id="3.40.190.290">
    <property type="match status" value="1"/>
</dbReference>
<evidence type="ECO:0000256" key="4">
    <source>
        <dbReference type="ARBA" id="ARBA00023163"/>
    </source>
</evidence>
<evidence type="ECO:0000259" key="5">
    <source>
        <dbReference type="PROSITE" id="PS50931"/>
    </source>
</evidence>
<dbReference type="PROSITE" id="PS50931">
    <property type="entry name" value="HTH_LYSR"/>
    <property type="match status" value="1"/>
</dbReference>
<dbReference type="InterPro" id="IPR000847">
    <property type="entry name" value="LysR_HTH_N"/>
</dbReference>
<organism evidence="6">
    <name type="scientific">hydrothermal vent metagenome</name>
    <dbReference type="NCBI Taxonomy" id="652676"/>
    <lineage>
        <taxon>unclassified sequences</taxon>
        <taxon>metagenomes</taxon>
        <taxon>ecological metagenomes</taxon>
    </lineage>
</organism>
<dbReference type="Pfam" id="PF03466">
    <property type="entry name" value="LysR_substrate"/>
    <property type="match status" value="1"/>
</dbReference>
<dbReference type="InterPro" id="IPR058163">
    <property type="entry name" value="LysR-type_TF_proteobact-type"/>
</dbReference>
<dbReference type="SUPFAM" id="SSF46785">
    <property type="entry name" value="Winged helix' DNA-binding domain"/>
    <property type="match status" value="1"/>
</dbReference>
<keyword evidence="4" id="KW-0804">Transcription</keyword>
<dbReference type="InterPro" id="IPR005119">
    <property type="entry name" value="LysR_subst-bd"/>
</dbReference>
<dbReference type="AlphaFoldDB" id="A0A3B1A6P1"/>
<dbReference type="SUPFAM" id="SSF53850">
    <property type="entry name" value="Periplasmic binding protein-like II"/>
    <property type="match status" value="1"/>
</dbReference>
<dbReference type="EMBL" id="UOFT01000034">
    <property type="protein sequence ID" value="VAW93859.1"/>
    <property type="molecule type" value="Genomic_DNA"/>
</dbReference>
<dbReference type="InterPro" id="IPR036390">
    <property type="entry name" value="WH_DNA-bd_sf"/>
</dbReference>
<dbReference type="Gene3D" id="1.10.10.10">
    <property type="entry name" value="Winged helix-like DNA-binding domain superfamily/Winged helix DNA-binding domain"/>
    <property type="match status" value="1"/>
</dbReference>
<dbReference type="Pfam" id="PF00126">
    <property type="entry name" value="HTH_1"/>
    <property type="match status" value="1"/>
</dbReference>
<evidence type="ECO:0000256" key="1">
    <source>
        <dbReference type="ARBA" id="ARBA00009437"/>
    </source>
</evidence>